<sequence>MLASLLACLSLPLQAQEIRGPNGEEPDVTIRDEGDQRVEEYRINGILYSIKVTPKDGTPYYMVRSDEDGNMIRADKPEFRIPSWKIFTW</sequence>
<keyword evidence="2" id="KW-1185">Reference proteome</keyword>
<dbReference type="EMBL" id="VLKG01000003">
    <property type="protein sequence ID" value="TWH76278.1"/>
    <property type="molecule type" value="Genomic_DNA"/>
</dbReference>
<proteinExistence type="predicted"/>
<organism evidence="1 2">
    <name type="scientific">Azomonas agilis</name>
    <dbReference type="NCBI Taxonomy" id="116849"/>
    <lineage>
        <taxon>Bacteria</taxon>
        <taxon>Pseudomonadati</taxon>
        <taxon>Pseudomonadota</taxon>
        <taxon>Gammaproteobacteria</taxon>
        <taxon>Pseudomonadales</taxon>
        <taxon>Pseudomonadaceae</taxon>
        <taxon>Azomonas</taxon>
    </lineage>
</organism>
<evidence type="ECO:0000313" key="2">
    <source>
        <dbReference type="Proteomes" id="UP000319627"/>
    </source>
</evidence>
<accession>A0A562IZC3</accession>
<dbReference type="Proteomes" id="UP000319627">
    <property type="component" value="Unassembled WGS sequence"/>
</dbReference>
<gene>
    <name evidence="1" type="ORF">LX59_01201</name>
</gene>
<dbReference type="Pfam" id="PF11191">
    <property type="entry name" value="DUF2782"/>
    <property type="match status" value="1"/>
</dbReference>
<reference evidence="1 2" key="1">
    <citation type="submission" date="2019-07" db="EMBL/GenBank/DDBJ databases">
        <title>Genomic Encyclopedia of Type Strains, Phase I: the one thousand microbial genomes (KMG-I) project.</title>
        <authorList>
            <person name="Kyrpides N."/>
        </authorList>
    </citation>
    <scope>NUCLEOTIDE SEQUENCE [LARGE SCALE GENOMIC DNA]</scope>
    <source>
        <strain evidence="1 2">DSM 375</strain>
    </source>
</reference>
<evidence type="ECO:0000313" key="1">
    <source>
        <dbReference type="EMBL" id="TWH76278.1"/>
    </source>
</evidence>
<name>A0A562IZC3_9GAMM</name>
<dbReference type="InterPro" id="IPR021357">
    <property type="entry name" value="DUF2782"/>
</dbReference>
<dbReference type="AlphaFoldDB" id="A0A562IZC3"/>
<comment type="caution">
    <text evidence="1">The sequence shown here is derived from an EMBL/GenBank/DDBJ whole genome shotgun (WGS) entry which is preliminary data.</text>
</comment>
<dbReference type="Gene3D" id="2.20.130.30">
    <property type="entry name" value="Protein of unknown function DUF2782"/>
    <property type="match status" value="1"/>
</dbReference>
<protein>
    <submittedName>
        <fullName evidence="1">Uncharacterized protein DUF2782</fullName>
    </submittedName>
</protein>